<reference evidence="3" key="1">
    <citation type="journal article" date="2017" name="Nature">
        <title>The sunflower genome provides insights into oil metabolism, flowering and Asterid evolution.</title>
        <authorList>
            <person name="Badouin H."/>
            <person name="Gouzy J."/>
            <person name="Grassa C.J."/>
            <person name="Murat F."/>
            <person name="Staton S.E."/>
            <person name="Cottret L."/>
            <person name="Lelandais-Briere C."/>
            <person name="Owens G.L."/>
            <person name="Carrere S."/>
            <person name="Mayjonade B."/>
            <person name="Legrand L."/>
            <person name="Gill N."/>
            <person name="Kane N.C."/>
            <person name="Bowers J.E."/>
            <person name="Hubner S."/>
            <person name="Bellec A."/>
            <person name="Berard A."/>
            <person name="Berges H."/>
            <person name="Blanchet N."/>
            <person name="Boniface M.C."/>
            <person name="Brunel D."/>
            <person name="Catrice O."/>
            <person name="Chaidir N."/>
            <person name="Claudel C."/>
            <person name="Donnadieu C."/>
            <person name="Faraut T."/>
            <person name="Fievet G."/>
            <person name="Helmstetter N."/>
            <person name="King M."/>
            <person name="Knapp S.J."/>
            <person name="Lai Z."/>
            <person name="Le Paslier M.C."/>
            <person name="Lippi Y."/>
            <person name="Lorenzon L."/>
            <person name="Mandel J.R."/>
            <person name="Marage G."/>
            <person name="Marchand G."/>
            <person name="Marquand E."/>
            <person name="Bret-Mestries E."/>
            <person name="Morien E."/>
            <person name="Nambeesan S."/>
            <person name="Nguyen T."/>
            <person name="Pegot-Espagnet P."/>
            <person name="Pouilly N."/>
            <person name="Raftis F."/>
            <person name="Sallet E."/>
            <person name="Schiex T."/>
            <person name="Thomas J."/>
            <person name="Vandecasteele C."/>
            <person name="Vares D."/>
            <person name="Vear F."/>
            <person name="Vautrin S."/>
            <person name="Crespi M."/>
            <person name="Mangin B."/>
            <person name="Burke J.M."/>
            <person name="Salse J."/>
            <person name="Munos S."/>
            <person name="Vincourt P."/>
            <person name="Rieseberg L.H."/>
            <person name="Langlade N.B."/>
        </authorList>
    </citation>
    <scope>NUCLEOTIDE SEQUENCE [LARGE SCALE GENOMIC DNA]</scope>
    <source>
        <strain evidence="3">cv. SF193</strain>
    </source>
</reference>
<proteinExistence type="predicted"/>
<evidence type="ECO:0000313" key="3">
    <source>
        <dbReference type="Proteomes" id="UP000215914"/>
    </source>
</evidence>
<evidence type="ECO:0008006" key="4">
    <source>
        <dbReference type="Google" id="ProtNLM"/>
    </source>
</evidence>
<keyword evidence="1" id="KW-0732">Signal</keyword>
<dbReference type="Proteomes" id="UP000215914">
    <property type="component" value="Chromosome 2"/>
</dbReference>
<protein>
    <recommendedName>
        <fullName evidence="4">Secreted protein</fullName>
    </recommendedName>
</protein>
<dbReference type="EMBL" id="CM007891">
    <property type="protein sequence ID" value="OTG33136.1"/>
    <property type="molecule type" value="Genomic_DNA"/>
</dbReference>
<evidence type="ECO:0000313" key="2">
    <source>
        <dbReference type="EMBL" id="OTG33136.1"/>
    </source>
</evidence>
<sequence>MMRIMTLKFLVVLVLMIWYQDIVHIIGTCCLGSWSGHGSSYMKTQHKTKSFYMWFINTYRIKYASAAFRCISLELAVWEAGVVMGRVT</sequence>
<accession>A0A251VDB5</accession>
<gene>
    <name evidence="2" type="ORF">HannXRQ_Chr02g0031301</name>
</gene>
<evidence type="ECO:0000256" key="1">
    <source>
        <dbReference type="SAM" id="SignalP"/>
    </source>
</evidence>
<organism evidence="2 3">
    <name type="scientific">Helianthus annuus</name>
    <name type="common">Common sunflower</name>
    <dbReference type="NCBI Taxonomy" id="4232"/>
    <lineage>
        <taxon>Eukaryota</taxon>
        <taxon>Viridiplantae</taxon>
        <taxon>Streptophyta</taxon>
        <taxon>Embryophyta</taxon>
        <taxon>Tracheophyta</taxon>
        <taxon>Spermatophyta</taxon>
        <taxon>Magnoliopsida</taxon>
        <taxon>eudicotyledons</taxon>
        <taxon>Gunneridae</taxon>
        <taxon>Pentapetalae</taxon>
        <taxon>asterids</taxon>
        <taxon>campanulids</taxon>
        <taxon>Asterales</taxon>
        <taxon>Asteraceae</taxon>
        <taxon>Asteroideae</taxon>
        <taxon>Heliantheae alliance</taxon>
        <taxon>Heliantheae</taxon>
        <taxon>Helianthus</taxon>
    </lineage>
</organism>
<dbReference type="InParanoid" id="A0A251VDB5"/>
<dbReference type="AlphaFoldDB" id="A0A251VDB5"/>
<name>A0A251VDB5_HELAN</name>
<feature type="chain" id="PRO_5013281708" description="Secreted protein" evidence="1">
    <location>
        <begin position="26"/>
        <end position="88"/>
    </location>
</feature>
<keyword evidence="3" id="KW-1185">Reference proteome</keyword>
<feature type="signal peptide" evidence="1">
    <location>
        <begin position="1"/>
        <end position="25"/>
    </location>
</feature>